<dbReference type="EMBL" id="KZ679140">
    <property type="protein sequence ID" value="PTB72721.1"/>
    <property type="molecule type" value="Genomic_DNA"/>
</dbReference>
<keyword evidence="3" id="KW-0067">ATP-binding</keyword>
<evidence type="ECO:0000256" key="4">
    <source>
        <dbReference type="SAM" id="Coils"/>
    </source>
</evidence>
<dbReference type="InterPro" id="IPR027417">
    <property type="entry name" value="P-loop_NTPase"/>
</dbReference>
<dbReference type="GO" id="GO:0005524">
    <property type="term" value="F:ATP binding"/>
    <property type="evidence" value="ECO:0007669"/>
    <property type="project" value="UniProtKB-KW"/>
</dbReference>
<evidence type="ECO:0000256" key="5">
    <source>
        <dbReference type="SAM" id="MobiDB-lite"/>
    </source>
</evidence>
<evidence type="ECO:0000256" key="2">
    <source>
        <dbReference type="ARBA" id="ARBA00022801"/>
    </source>
</evidence>
<keyword evidence="8" id="KW-1185">Reference proteome</keyword>
<feature type="region of interest" description="Disordered" evidence="5">
    <location>
        <begin position="1435"/>
        <end position="1454"/>
    </location>
</feature>
<evidence type="ECO:0000313" key="7">
    <source>
        <dbReference type="EMBL" id="PTB72721.1"/>
    </source>
</evidence>
<gene>
    <name evidence="7" type="ORF">M440DRAFT_1472610</name>
</gene>
<reference evidence="7 8" key="1">
    <citation type="submission" date="2016-07" db="EMBL/GenBank/DDBJ databases">
        <title>Multiple horizontal gene transfer events from other fungi enriched the ability of initially mycotrophic Trichoderma (Ascomycota) to feed on dead plant biomass.</title>
        <authorList>
            <consortium name="DOE Joint Genome Institute"/>
            <person name="Aerts A."/>
            <person name="Atanasova L."/>
            <person name="Chenthamara K."/>
            <person name="Zhang J."/>
            <person name="Grujic M."/>
            <person name="Henrissat B."/>
            <person name="Kuo A."/>
            <person name="Salamov A."/>
            <person name="Lipzen A."/>
            <person name="Labutti K."/>
            <person name="Barry K."/>
            <person name="Miao Y."/>
            <person name="Rahimi M.J."/>
            <person name="Shen Q."/>
            <person name="Grigoriev I.V."/>
            <person name="Kubicek C.P."/>
            <person name="Druzhinina I.S."/>
        </authorList>
    </citation>
    <scope>NUCLEOTIDE SEQUENCE [LARGE SCALE GENOMIC DNA]</scope>
    <source>
        <strain evidence="7 8">ATCC 18648</strain>
    </source>
</reference>
<dbReference type="PANTHER" id="PTHR45626">
    <property type="entry name" value="TRANSCRIPTION TERMINATION FACTOR 2-RELATED"/>
    <property type="match status" value="1"/>
</dbReference>
<dbReference type="GO" id="GO:0006281">
    <property type="term" value="P:DNA repair"/>
    <property type="evidence" value="ECO:0007669"/>
    <property type="project" value="TreeGrafter"/>
</dbReference>
<dbReference type="GO" id="GO:0005634">
    <property type="term" value="C:nucleus"/>
    <property type="evidence" value="ECO:0007669"/>
    <property type="project" value="TreeGrafter"/>
</dbReference>
<dbReference type="STRING" id="983965.A0A2T4BTS9"/>
<evidence type="ECO:0000313" key="8">
    <source>
        <dbReference type="Proteomes" id="UP000240760"/>
    </source>
</evidence>
<feature type="compositionally biased region" description="Low complexity" evidence="5">
    <location>
        <begin position="1438"/>
        <end position="1454"/>
    </location>
</feature>
<evidence type="ECO:0000256" key="3">
    <source>
        <dbReference type="ARBA" id="ARBA00022840"/>
    </source>
</evidence>
<feature type="coiled-coil region" evidence="4">
    <location>
        <begin position="1351"/>
        <end position="1392"/>
    </location>
</feature>
<dbReference type="Gene3D" id="3.40.50.10810">
    <property type="entry name" value="Tandem AAA-ATPase domain"/>
    <property type="match status" value="1"/>
</dbReference>
<keyword evidence="4" id="KW-0175">Coiled coil</keyword>
<feature type="domain" description="Helicase C-terminal" evidence="6">
    <location>
        <begin position="1101"/>
        <end position="1207"/>
    </location>
</feature>
<dbReference type="GO" id="GO:0008094">
    <property type="term" value="F:ATP-dependent activity, acting on DNA"/>
    <property type="evidence" value="ECO:0007669"/>
    <property type="project" value="TreeGrafter"/>
</dbReference>
<accession>A0A2T4BTS9</accession>
<feature type="region of interest" description="Disordered" evidence="5">
    <location>
        <begin position="332"/>
        <end position="376"/>
    </location>
</feature>
<evidence type="ECO:0000256" key="1">
    <source>
        <dbReference type="ARBA" id="ARBA00022741"/>
    </source>
</evidence>
<dbReference type="InterPro" id="IPR001650">
    <property type="entry name" value="Helicase_C-like"/>
</dbReference>
<dbReference type="SUPFAM" id="SSF52540">
    <property type="entry name" value="P-loop containing nucleoside triphosphate hydrolases"/>
    <property type="match status" value="2"/>
</dbReference>
<keyword evidence="1" id="KW-0547">Nucleotide-binding</keyword>
<dbReference type="OrthoDB" id="5154134at2759"/>
<proteinExistence type="predicted"/>
<organism evidence="7 8">
    <name type="scientific">Trichoderma longibrachiatum ATCC 18648</name>
    <dbReference type="NCBI Taxonomy" id="983965"/>
    <lineage>
        <taxon>Eukaryota</taxon>
        <taxon>Fungi</taxon>
        <taxon>Dikarya</taxon>
        <taxon>Ascomycota</taxon>
        <taxon>Pezizomycotina</taxon>
        <taxon>Sordariomycetes</taxon>
        <taxon>Hypocreomycetidae</taxon>
        <taxon>Hypocreales</taxon>
        <taxon>Hypocreaceae</taxon>
        <taxon>Trichoderma</taxon>
    </lineage>
</organism>
<dbReference type="InterPro" id="IPR050628">
    <property type="entry name" value="SNF2_RAD54_helicase_TF"/>
</dbReference>
<evidence type="ECO:0000259" key="6">
    <source>
        <dbReference type="Pfam" id="PF00271"/>
    </source>
</evidence>
<name>A0A2T4BTS9_TRILO</name>
<keyword evidence="2" id="KW-0378">Hydrolase</keyword>
<dbReference type="GO" id="GO:0016787">
    <property type="term" value="F:hydrolase activity"/>
    <property type="evidence" value="ECO:0007669"/>
    <property type="project" value="UniProtKB-KW"/>
</dbReference>
<dbReference type="Pfam" id="PF00271">
    <property type="entry name" value="Helicase_C"/>
    <property type="match status" value="1"/>
</dbReference>
<sequence length="1538" mass="171292">MDADYTPILRCDGLNSWRESAAATNFEVGDTAVHTPDDDATKMRRNAQVWRATGHTIGVQVLHKWKTDPTRITPLARYHGLNEMSLANFVDTVVCDFLPQGIKLLHARFRVECAQSLFEGYPAEPGPLPASMDALLSNSRSRINALPSNLRGQTLIGPVDLISRYTQDKALKVFIDDAIKSLKTPMFLPVTHSMLSQTDVEDDAVDATATILIHAAQVLLFAPTRWHKDIEYTVHAGDYPHRYPTPPGHGGDCRTVAGMYSLEDLHRAILMVYLAIYRRTKGTNALITSRQPQSRGEFLGYFDVERQIPDEAEEEEDVAQLVIALLMEHPLREPQKDSQQPSYIITPSEPKPTAGLSEPHSMPQEQSTDPQERDKSMDLQTLVRERFGWDDPDQVFAWVSEHRTSFDKLIGDQHLSEFAERGTASTVVQEFLELHPEDERGLHEALLRSYALETVFNGHPPPEDTDINTVCSRFGIKPYPSLELYPDKGLQPLKPHQVADLGVIFEKLDSLGHVLFSNEMGLGKAKVFMSMIECRARELEAKFKSLPKGESKAIFFPTFIVNPPSTIHQTHSETQANFPGLNVLLYYFHRNVWYKFNSAKIVHRDELLGVLQRLSNTNPQTARTVVMTTYNTLYCRDISRTERHFVFLDREGKGPAAKRTRTATLAPTDGGGPVDDAVMPGPMISQDCDWENPGSLIDCYTLVQMRRAHARRAEENPRIQNYYKGDPELKGKRLHFLRPGERGVPDGNLVEYKLVLPALGDIKWGFLIVDEAHIARRANGVTGTPLMSSLKDIMSPLGLIWAKLGIQPVPDRDMDIGYMQGLWDEQYDPHVDNTWPNGEETKGIFNETFMESCPSDAWAQMQDFYRRIGVKVWQINPSLLARAGHQAEWSSSFGQKVVSVVLKTVSLRRTPRSRLILPDGQVSFPAADLLPMTIITEELRFDPARRDLVQEHGRNIATRIFTAAPSVPLQSLTPSQSIPANGPSVGWLNFKAYREGVLVAYDWRNAKILGSNMKHTFDGPSDAVAKALGAMIRRPTKKSMPTIGADHVQKLLQHDRNAGLDYFFTRTCGDPDVLTLTDRASWLHWLAATSPILARTLELCHRYVHEKKERVLIYVDTPWIQQLMYGALLMAGFKTLTVRSLDDSISRIKAIESFSDQLSDSQIFVANINIISTGVNLHHACCFGILATLHYNAKTLQQVHGRLHRLGQRKAVVWRSLKVRDSFHDHQERVLLTKWSRQLSAEANLPEWMTGALRETVLFELIGSCWNHPFNRYAWVILHDRDGGHMAYYSEEAIKLGYACSAVAKLAMMTERREFWTDNDDYLATALLEMVGQHSVTETEGWLKLGEAQLQARLEREVESMINSVKGTESKQEQVQLLKRKLEERRDNESAEFIAAGDSEGEDEAGAAVNKGAQVAASFAPWPIVPSDSRLDARSVPAAAGDGSANGGAARQAGDGDIKGAAAEGGAEGIASSANTLARVVAPAADAEAEEILEILDVADVVEVVEEVIPAVGIGGAGGIRRVGGVSSLGGHAPYEAV</sequence>
<dbReference type="Gene3D" id="3.40.50.300">
    <property type="entry name" value="P-loop containing nucleotide triphosphate hydrolases"/>
    <property type="match status" value="1"/>
</dbReference>
<dbReference type="Proteomes" id="UP000240760">
    <property type="component" value="Unassembled WGS sequence"/>
</dbReference>
<dbReference type="InterPro" id="IPR038718">
    <property type="entry name" value="SNF2-like_sf"/>
</dbReference>
<protein>
    <recommendedName>
        <fullName evidence="6">Helicase C-terminal domain-containing protein</fullName>
    </recommendedName>
</protein>